<dbReference type="Proteomes" id="UP000199675">
    <property type="component" value="Unassembled WGS sequence"/>
</dbReference>
<sequence>MQILMTALQPGGGIRTFFRYIYGQPAFDGFTFTLLAPDSGLEEYISSYLPPGRIRLVKAKEGHLDFIIQARTLIKNGGFDLIHSHGFSAGLLTEIAKTGIKIPHIMTAHDVFRPEQFIGWKQLVKKRVMSYIFTRMTAIHTVTNDARLNFLSYFPSVDEAKVKGILHGVDSEYFKNGAKRNIKEELGLSEDTLLLGFFGRFMGQKGFRILVDAVKKIKNHDSINPMPHIVTFGWGGYIREDYSYLNSLGLGDYFHQLEQTDDMPSALKGVDLVVMPSRWEACGLLAMEALSAGVPIVGTDCIGLREVLEKSPATMALTGSSDSLAEAIVDELKQINQRKKQFLEYQNEAVDFFNIKRPSEELSDLYDIVKLSGL</sequence>
<name>A0A1H2UX29_9GAMM</name>
<dbReference type="Pfam" id="PF13439">
    <property type="entry name" value="Glyco_transf_4"/>
    <property type="match status" value="1"/>
</dbReference>
<evidence type="ECO:0000313" key="2">
    <source>
        <dbReference type="EMBL" id="SDW60174.1"/>
    </source>
</evidence>
<dbReference type="Gene3D" id="3.40.50.2000">
    <property type="entry name" value="Glycogen Phosphorylase B"/>
    <property type="match status" value="2"/>
</dbReference>
<protein>
    <submittedName>
        <fullName evidence="2">Glycosyltransferase involved in cell wall bisynthesis</fullName>
    </submittedName>
</protein>
<dbReference type="EMBL" id="FNNE01000003">
    <property type="protein sequence ID" value="SDW60174.1"/>
    <property type="molecule type" value="Genomic_DNA"/>
</dbReference>
<evidence type="ECO:0000259" key="1">
    <source>
        <dbReference type="Pfam" id="PF13439"/>
    </source>
</evidence>
<gene>
    <name evidence="2" type="ORF">SAMN04487960_103244</name>
</gene>
<feature type="domain" description="Glycosyltransferase subfamily 4-like N-terminal" evidence="1">
    <location>
        <begin position="12"/>
        <end position="172"/>
    </location>
</feature>
<dbReference type="GO" id="GO:0016757">
    <property type="term" value="F:glycosyltransferase activity"/>
    <property type="evidence" value="ECO:0007669"/>
    <property type="project" value="UniProtKB-ARBA"/>
</dbReference>
<organism evidence="2 3">
    <name type="scientific">Marinobacter mobilis</name>
    <dbReference type="NCBI Taxonomy" id="488533"/>
    <lineage>
        <taxon>Bacteria</taxon>
        <taxon>Pseudomonadati</taxon>
        <taxon>Pseudomonadota</taxon>
        <taxon>Gammaproteobacteria</taxon>
        <taxon>Pseudomonadales</taxon>
        <taxon>Marinobacteraceae</taxon>
        <taxon>Marinobacter</taxon>
    </lineage>
</organism>
<dbReference type="PANTHER" id="PTHR12526">
    <property type="entry name" value="GLYCOSYLTRANSFERASE"/>
    <property type="match status" value="1"/>
</dbReference>
<dbReference type="CDD" id="cd03801">
    <property type="entry name" value="GT4_PimA-like"/>
    <property type="match status" value="1"/>
</dbReference>
<dbReference type="RefSeq" id="WP_175528293.1">
    <property type="nucleotide sequence ID" value="NZ_FNNE01000003.1"/>
</dbReference>
<dbReference type="SUPFAM" id="SSF53756">
    <property type="entry name" value="UDP-Glycosyltransferase/glycogen phosphorylase"/>
    <property type="match status" value="1"/>
</dbReference>
<dbReference type="InterPro" id="IPR028098">
    <property type="entry name" value="Glyco_trans_4-like_N"/>
</dbReference>
<dbReference type="Pfam" id="PF13692">
    <property type="entry name" value="Glyco_trans_1_4"/>
    <property type="match status" value="1"/>
</dbReference>
<proteinExistence type="predicted"/>
<reference evidence="2 3" key="1">
    <citation type="submission" date="2016-10" db="EMBL/GenBank/DDBJ databases">
        <authorList>
            <person name="de Groot N.N."/>
        </authorList>
    </citation>
    <scope>NUCLEOTIDE SEQUENCE [LARGE SCALE GENOMIC DNA]</scope>
    <source>
        <strain evidence="2 3">CGMCC 1.7059</strain>
    </source>
</reference>
<evidence type="ECO:0000313" key="3">
    <source>
        <dbReference type="Proteomes" id="UP000199675"/>
    </source>
</evidence>
<dbReference type="STRING" id="488533.SAMN04487960_103244"/>
<dbReference type="AlphaFoldDB" id="A0A1H2UX29"/>
<keyword evidence="3" id="KW-1185">Reference proteome</keyword>
<keyword evidence="2" id="KW-0808">Transferase</keyword>
<accession>A0A1H2UX29</accession>